<evidence type="ECO:0000313" key="1">
    <source>
        <dbReference type="EMBL" id="MCE7003321.1"/>
    </source>
</evidence>
<organism evidence="1 2">
    <name type="scientific">Kibdelosporangium philippinense</name>
    <dbReference type="NCBI Taxonomy" id="211113"/>
    <lineage>
        <taxon>Bacteria</taxon>
        <taxon>Bacillati</taxon>
        <taxon>Actinomycetota</taxon>
        <taxon>Actinomycetes</taxon>
        <taxon>Pseudonocardiales</taxon>
        <taxon>Pseudonocardiaceae</taxon>
        <taxon>Kibdelosporangium</taxon>
    </lineage>
</organism>
<dbReference type="Proteomes" id="UP001521150">
    <property type="component" value="Unassembled WGS sequence"/>
</dbReference>
<gene>
    <name evidence="1" type="ORF">LWC34_10850</name>
</gene>
<dbReference type="RefSeq" id="WP_233724858.1">
    <property type="nucleotide sequence ID" value="NZ_JAJVCN010000001.1"/>
</dbReference>
<protein>
    <submittedName>
        <fullName evidence="1">Uncharacterized protein</fullName>
    </submittedName>
</protein>
<sequence>MDIAVCRRPNGVRLARIRPRNSVVLISRGALTKLLHDALSDGVVETGVEVSDVDNLTAVLVAKFSAVVPSSV</sequence>
<accession>A0ABS8Z614</accession>
<keyword evidence="2" id="KW-1185">Reference proteome</keyword>
<dbReference type="EMBL" id="JAJVCN010000001">
    <property type="protein sequence ID" value="MCE7003321.1"/>
    <property type="molecule type" value="Genomic_DNA"/>
</dbReference>
<name>A0ABS8Z614_9PSEU</name>
<reference evidence="1 2" key="1">
    <citation type="submission" date="2021-12" db="EMBL/GenBank/DDBJ databases">
        <title>Genome sequence of Kibdelosporangium philippinense ATCC 49844.</title>
        <authorList>
            <person name="Fedorov E.A."/>
            <person name="Omeragic M."/>
            <person name="Shalygina K.F."/>
            <person name="Maclea K.S."/>
        </authorList>
    </citation>
    <scope>NUCLEOTIDE SEQUENCE [LARGE SCALE GENOMIC DNA]</scope>
    <source>
        <strain evidence="1 2">ATCC 49844</strain>
    </source>
</reference>
<comment type="caution">
    <text evidence="1">The sequence shown here is derived from an EMBL/GenBank/DDBJ whole genome shotgun (WGS) entry which is preliminary data.</text>
</comment>
<proteinExistence type="predicted"/>
<evidence type="ECO:0000313" key="2">
    <source>
        <dbReference type="Proteomes" id="UP001521150"/>
    </source>
</evidence>